<keyword evidence="11 12" id="KW-0407">Ion channel</keyword>
<dbReference type="InterPro" id="IPR000990">
    <property type="entry name" value="Innexin"/>
</dbReference>
<dbReference type="GO" id="GO:0005243">
    <property type="term" value="F:gap junction channel activity"/>
    <property type="evidence" value="ECO:0007669"/>
    <property type="project" value="TreeGrafter"/>
</dbReference>
<dbReference type="PROSITE" id="PS51013">
    <property type="entry name" value="PANNEXIN"/>
    <property type="match status" value="1"/>
</dbReference>
<evidence type="ECO:0000313" key="14">
    <source>
        <dbReference type="Proteomes" id="UP000198287"/>
    </source>
</evidence>
<dbReference type="Proteomes" id="UP000198287">
    <property type="component" value="Unassembled WGS sequence"/>
</dbReference>
<keyword evidence="8 12" id="KW-1133">Transmembrane helix</keyword>
<keyword evidence="6" id="KW-0303">Gap junction</keyword>
<dbReference type="GO" id="GO:0034220">
    <property type="term" value="P:monoatomic ion transmembrane transport"/>
    <property type="evidence" value="ECO:0007669"/>
    <property type="project" value="UniProtKB-KW"/>
</dbReference>
<comment type="caution">
    <text evidence="13">The sequence shown here is derived from an EMBL/GenBank/DDBJ whole genome shotgun (WGS) entry which is preliminary data.</text>
</comment>
<evidence type="ECO:0000256" key="3">
    <source>
        <dbReference type="ARBA" id="ARBA00022448"/>
    </source>
</evidence>
<feature type="transmembrane region" description="Helical" evidence="12">
    <location>
        <begin position="32"/>
        <end position="50"/>
    </location>
</feature>
<keyword evidence="14" id="KW-1185">Reference proteome</keyword>
<evidence type="ECO:0000256" key="7">
    <source>
        <dbReference type="ARBA" id="ARBA00022949"/>
    </source>
</evidence>
<keyword evidence="5 12" id="KW-0812">Transmembrane</keyword>
<gene>
    <name evidence="12" type="primary">inx</name>
    <name evidence="13" type="ORF">Fcan01_02848</name>
</gene>
<feature type="transmembrane region" description="Helical" evidence="12">
    <location>
        <begin position="113"/>
        <end position="135"/>
    </location>
</feature>
<dbReference type="PANTHER" id="PTHR11893:SF36">
    <property type="entry name" value="INNEXIN-5"/>
    <property type="match status" value="1"/>
</dbReference>
<keyword evidence="10 12" id="KW-0472">Membrane</keyword>
<sequence length="380" mass="43987">MDGGLEPGVTVLVIKKRYNPDSNVVFFLYRRATVYIIKLLIFFIVCFQSCDFGSMKCYRGGECGCDDKFLSTYCWIQGTHTVVRHLNKTVGKEVPYPGIGQITSQDDIIQHSYYIWIYPWLALTIVLFRLPWWMWNKHWGGNRIKVFMEELDVIVVDDPDKVNLKKDRVLAYFCAQINTPIHTSLAVRYIFCEIFNLLHVLGQMTFTDYLLNGGFSTYGLEVISFLRASQESRIDPMSRIFPKVTACLLNLIGPSGNEQLIEGICVLPLNSLFEKIFVFLWFWFMMLAIVSIIGLIYRILTIYVPHVRYLLLRIQNFGSSPTALQAVCKRSTYGDWLLLFTLKNVIHCAFYGELLEALGNKWKDEDEHKKKISGSVMMYK</sequence>
<evidence type="ECO:0000256" key="8">
    <source>
        <dbReference type="ARBA" id="ARBA00022989"/>
    </source>
</evidence>
<keyword evidence="9 12" id="KW-0406">Ion transport</keyword>
<evidence type="ECO:0000256" key="1">
    <source>
        <dbReference type="ARBA" id="ARBA00004610"/>
    </source>
</evidence>
<evidence type="ECO:0000256" key="6">
    <source>
        <dbReference type="ARBA" id="ARBA00022868"/>
    </source>
</evidence>
<dbReference type="PANTHER" id="PTHR11893">
    <property type="entry name" value="INNEXIN"/>
    <property type="match status" value="1"/>
</dbReference>
<evidence type="ECO:0000256" key="4">
    <source>
        <dbReference type="ARBA" id="ARBA00022475"/>
    </source>
</evidence>
<dbReference type="PRINTS" id="PR01262">
    <property type="entry name" value="INNEXIN"/>
</dbReference>
<name>A0A226F6A4_FOLCA</name>
<evidence type="ECO:0000256" key="9">
    <source>
        <dbReference type="ARBA" id="ARBA00023065"/>
    </source>
</evidence>
<dbReference type="STRING" id="158441.A0A226F6A4"/>
<proteinExistence type="inferred from homology"/>
<keyword evidence="7" id="KW-0965">Cell junction</keyword>
<evidence type="ECO:0000256" key="5">
    <source>
        <dbReference type="ARBA" id="ARBA00022692"/>
    </source>
</evidence>
<evidence type="ECO:0000256" key="11">
    <source>
        <dbReference type="ARBA" id="ARBA00023303"/>
    </source>
</evidence>
<protein>
    <recommendedName>
        <fullName evidence="12">Innexin</fullName>
    </recommendedName>
</protein>
<evidence type="ECO:0000256" key="10">
    <source>
        <dbReference type="ARBA" id="ARBA00023136"/>
    </source>
</evidence>
<keyword evidence="4" id="KW-1003">Cell membrane</keyword>
<comment type="similarity">
    <text evidence="12">Belongs to the pannexin family.</text>
</comment>
<evidence type="ECO:0000256" key="2">
    <source>
        <dbReference type="ARBA" id="ARBA00004651"/>
    </source>
</evidence>
<evidence type="ECO:0000313" key="13">
    <source>
        <dbReference type="EMBL" id="OXA64406.1"/>
    </source>
</evidence>
<dbReference type="GO" id="GO:0005921">
    <property type="term" value="C:gap junction"/>
    <property type="evidence" value="ECO:0007669"/>
    <property type="project" value="UniProtKB-SubCell"/>
</dbReference>
<comment type="caution">
    <text evidence="12">Lacks conserved residue(s) required for the propagation of feature annotation.</text>
</comment>
<dbReference type="Pfam" id="PF00876">
    <property type="entry name" value="Innexin"/>
    <property type="match status" value="1"/>
</dbReference>
<keyword evidence="3 12" id="KW-0813">Transport</keyword>
<feature type="transmembrane region" description="Helical" evidence="12">
    <location>
        <begin position="276"/>
        <end position="300"/>
    </location>
</feature>
<dbReference type="GO" id="GO:0005886">
    <property type="term" value="C:plasma membrane"/>
    <property type="evidence" value="ECO:0007669"/>
    <property type="project" value="UniProtKB-SubCell"/>
</dbReference>
<dbReference type="OrthoDB" id="5867527at2759"/>
<organism evidence="13 14">
    <name type="scientific">Folsomia candida</name>
    <name type="common">Springtail</name>
    <dbReference type="NCBI Taxonomy" id="158441"/>
    <lineage>
        <taxon>Eukaryota</taxon>
        <taxon>Metazoa</taxon>
        <taxon>Ecdysozoa</taxon>
        <taxon>Arthropoda</taxon>
        <taxon>Hexapoda</taxon>
        <taxon>Collembola</taxon>
        <taxon>Entomobryomorpha</taxon>
        <taxon>Isotomoidea</taxon>
        <taxon>Isotomidae</taxon>
        <taxon>Proisotominae</taxon>
        <taxon>Folsomia</taxon>
    </lineage>
</organism>
<evidence type="ECO:0000256" key="12">
    <source>
        <dbReference type="RuleBase" id="RU010713"/>
    </source>
</evidence>
<dbReference type="EMBL" id="LNIX01000001">
    <property type="protein sequence ID" value="OXA64406.1"/>
    <property type="molecule type" value="Genomic_DNA"/>
</dbReference>
<reference evidence="13 14" key="1">
    <citation type="submission" date="2015-12" db="EMBL/GenBank/DDBJ databases">
        <title>The genome of Folsomia candida.</title>
        <authorList>
            <person name="Faddeeva A."/>
            <person name="Derks M.F."/>
            <person name="Anvar Y."/>
            <person name="Smit S."/>
            <person name="Van Straalen N."/>
            <person name="Roelofs D."/>
        </authorList>
    </citation>
    <scope>NUCLEOTIDE SEQUENCE [LARGE SCALE GENOMIC DNA]</scope>
    <source>
        <strain evidence="13 14">VU population</strain>
        <tissue evidence="13">Whole body</tissue>
    </source>
</reference>
<dbReference type="AlphaFoldDB" id="A0A226F6A4"/>
<accession>A0A226F6A4</accession>
<comment type="subcellular location">
    <subcellularLocation>
        <location evidence="1">Cell junction</location>
        <location evidence="1">Gap junction</location>
    </subcellularLocation>
    <subcellularLocation>
        <location evidence="2 12">Cell membrane</location>
        <topology evidence="2 12">Multi-pass membrane protein</topology>
    </subcellularLocation>
</comment>
<comment type="function">
    <text evidence="12">Structural component of the gap junctions.</text>
</comment>